<evidence type="ECO:0000313" key="2">
    <source>
        <dbReference type="EMBL" id="EPS99919.1"/>
    </source>
</evidence>
<dbReference type="EMBL" id="KE504153">
    <property type="protein sequence ID" value="EPS99919.1"/>
    <property type="molecule type" value="Genomic_DNA"/>
</dbReference>
<accession>S8FNP6</accession>
<dbReference type="HOGENOM" id="CLU_003703_12_1_1"/>
<protein>
    <recommendedName>
        <fullName evidence="1">CxC2-like cysteine cluster KDZ transposase-associated domain-containing protein</fullName>
    </recommendedName>
</protein>
<dbReference type="AlphaFoldDB" id="S8FNP6"/>
<dbReference type="OrthoDB" id="3257613at2759"/>
<sequence>MTPALTSVVQNGISKVLEEWRPRLSSIQEDILAAEVPEGLGAACACGEVNATLHCRDCLQSPLECRRCIVTGHGRLPFHWVDEWNGRFLERRDLSDIGQILYLGHNGARCPLLGAPATPINYTVTHTNGIHCIPIHECRCPGHGDTVSQLLRAGLFPATLKRPESAFTFDVLRQWDLHFLASKKGAYDYFEALRRLTDNSGTRSVKNRYREFNVAGRLWQHLSAEKRAGLHHGLILPNRRPTITVPCFACPWPGFNMPSDWKATPAHLSYIHACELGGDGNHGLQKKHKRDDPDDFSLSEGKGFFVDPAKLKSYLEGIESETPVSDYVIPETCSGFKVGRAQRPGKFRHLEVSGVVAVICIRHGCFRPGAMVDLQKGERRVLCHIDEKPAHAIIQVWTHGFRTGRRPRGYG</sequence>
<organism evidence="2 3">
    <name type="scientific">Fomitopsis schrenkii</name>
    <name type="common">Brown rot fungus</name>
    <dbReference type="NCBI Taxonomy" id="2126942"/>
    <lineage>
        <taxon>Eukaryota</taxon>
        <taxon>Fungi</taxon>
        <taxon>Dikarya</taxon>
        <taxon>Basidiomycota</taxon>
        <taxon>Agaricomycotina</taxon>
        <taxon>Agaricomycetes</taxon>
        <taxon>Polyporales</taxon>
        <taxon>Fomitopsis</taxon>
    </lineage>
</organism>
<keyword evidence="3" id="KW-1185">Reference proteome</keyword>
<proteinExistence type="predicted"/>
<evidence type="ECO:0000313" key="3">
    <source>
        <dbReference type="Proteomes" id="UP000015241"/>
    </source>
</evidence>
<dbReference type="InParanoid" id="S8FNP6"/>
<dbReference type="STRING" id="743788.S8FNP6"/>
<reference evidence="2 3" key="1">
    <citation type="journal article" date="2012" name="Science">
        <title>The Paleozoic origin of enzymatic lignin decomposition reconstructed from 31 fungal genomes.</title>
        <authorList>
            <person name="Floudas D."/>
            <person name="Binder M."/>
            <person name="Riley R."/>
            <person name="Barry K."/>
            <person name="Blanchette R.A."/>
            <person name="Henrissat B."/>
            <person name="Martinez A.T."/>
            <person name="Otillar R."/>
            <person name="Spatafora J.W."/>
            <person name="Yadav J.S."/>
            <person name="Aerts A."/>
            <person name="Benoit I."/>
            <person name="Boyd A."/>
            <person name="Carlson A."/>
            <person name="Copeland A."/>
            <person name="Coutinho P.M."/>
            <person name="de Vries R.P."/>
            <person name="Ferreira P."/>
            <person name="Findley K."/>
            <person name="Foster B."/>
            <person name="Gaskell J."/>
            <person name="Glotzer D."/>
            <person name="Gorecki P."/>
            <person name="Heitman J."/>
            <person name="Hesse C."/>
            <person name="Hori C."/>
            <person name="Igarashi K."/>
            <person name="Jurgens J.A."/>
            <person name="Kallen N."/>
            <person name="Kersten P."/>
            <person name="Kohler A."/>
            <person name="Kuees U."/>
            <person name="Kumar T.K.A."/>
            <person name="Kuo A."/>
            <person name="LaButti K."/>
            <person name="Larrondo L.F."/>
            <person name="Lindquist E."/>
            <person name="Ling A."/>
            <person name="Lombard V."/>
            <person name="Lucas S."/>
            <person name="Lundell T."/>
            <person name="Martin R."/>
            <person name="McLaughlin D.J."/>
            <person name="Morgenstern I."/>
            <person name="Morin E."/>
            <person name="Murat C."/>
            <person name="Nagy L.G."/>
            <person name="Nolan M."/>
            <person name="Ohm R.A."/>
            <person name="Patyshakuliyeva A."/>
            <person name="Rokas A."/>
            <person name="Ruiz-Duenas F.J."/>
            <person name="Sabat G."/>
            <person name="Salamov A."/>
            <person name="Samejima M."/>
            <person name="Schmutz J."/>
            <person name="Slot J.C."/>
            <person name="St John F."/>
            <person name="Stenlid J."/>
            <person name="Sun H."/>
            <person name="Sun S."/>
            <person name="Syed K."/>
            <person name="Tsang A."/>
            <person name="Wiebenga A."/>
            <person name="Young D."/>
            <person name="Pisabarro A."/>
            <person name="Eastwood D.C."/>
            <person name="Martin F."/>
            <person name="Cullen D."/>
            <person name="Grigoriev I.V."/>
            <person name="Hibbett D.S."/>
        </authorList>
    </citation>
    <scope>NUCLEOTIDE SEQUENCE</scope>
    <source>
        <strain evidence="3">FP-58527</strain>
    </source>
</reference>
<dbReference type="Pfam" id="PF18758">
    <property type="entry name" value="KDZ"/>
    <property type="match status" value="1"/>
</dbReference>
<dbReference type="InterPro" id="IPR040521">
    <property type="entry name" value="KDZ"/>
</dbReference>
<dbReference type="Pfam" id="PF18803">
    <property type="entry name" value="CxC2"/>
    <property type="match status" value="1"/>
</dbReference>
<name>S8FNP6_FOMSC</name>
<dbReference type="eggNOG" id="ENOG502S623">
    <property type="taxonomic scope" value="Eukaryota"/>
</dbReference>
<feature type="domain" description="CxC2-like cysteine cluster KDZ transposase-associated" evidence="1">
    <location>
        <begin position="94"/>
        <end position="201"/>
    </location>
</feature>
<evidence type="ECO:0000259" key="1">
    <source>
        <dbReference type="Pfam" id="PF18803"/>
    </source>
</evidence>
<dbReference type="InterPro" id="IPR041457">
    <property type="entry name" value="CxC2_KDZ-assoc"/>
</dbReference>
<gene>
    <name evidence="2" type="ORF">FOMPIDRAFT_1123578</name>
</gene>
<dbReference type="Proteomes" id="UP000015241">
    <property type="component" value="Unassembled WGS sequence"/>
</dbReference>